<dbReference type="GO" id="GO:0016579">
    <property type="term" value="P:protein deubiquitination"/>
    <property type="evidence" value="ECO:0007669"/>
    <property type="project" value="InterPro"/>
</dbReference>
<proteinExistence type="inferred from homology"/>
<dbReference type="GO" id="GO:0005634">
    <property type="term" value="C:nucleus"/>
    <property type="evidence" value="ECO:0007669"/>
    <property type="project" value="TreeGrafter"/>
</dbReference>
<evidence type="ECO:0000313" key="10">
    <source>
        <dbReference type="Proteomes" id="UP001488838"/>
    </source>
</evidence>
<evidence type="ECO:0000256" key="1">
    <source>
        <dbReference type="ARBA" id="ARBA00000707"/>
    </source>
</evidence>
<dbReference type="GO" id="GO:0006508">
    <property type="term" value="P:proteolysis"/>
    <property type="evidence" value="ECO:0007669"/>
    <property type="project" value="UniProtKB-KW"/>
</dbReference>
<dbReference type="InterPro" id="IPR018200">
    <property type="entry name" value="USP_CS"/>
</dbReference>
<evidence type="ECO:0000313" key="9">
    <source>
        <dbReference type="EMBL" id="KAK7822960.1"/>
    </source>
</evidence>
<feature type="domain" description="USP" evidence="8">
    <location>
        <begin position="89"/>
        <end position="384"/>
    </location>
</feature>
<keyword evidence="3 6" id="KW-0833">Ubl conjugation pathway</keyword>
<protein>
    <recommendedName>
        <fullName evidence="6">Ubiquitin carboxyl-terminal hydrolase</fullName>
        <ecNumber evidence="6">3.4.19.12</ecNumber>
    </recommendedName>
</protein>
<dbReference type="GO" id="GO:0042981">
    <property type="term" value="P:regulation of apoptotic process"/>
    <property type="evidence" value="ECO:0007669"/>
    <property type="project" value="TreeGrafter"/>
</dbReference>
<evidence type="ECO:0000256" key="2">
    <source>
        <dbReference type="ARBA" id="ARBA00022670"/>
    </source>
</evidence>
<comment type="catalytic activity">
    <reaction evidence="1 6">
        <text>Thiol-dependent hydrolysis of ester, thioester, amide, peptide and isopeptide bonds formed by the C-terminal Gly of ubiquitin (a 76-residue protein attached to proteins as an intracellular targeting signal).</text>
        <dbReference type="EC" id="3.4.19.12"/>
    </reaction>
</comment>
<dbReference type="EC" id="3.4.19.12" evidence="6"/>
<keyword evidence="2 6" id="KW-0645">Protease</keyword>
<dbReference type="Proteomes" id="UP001488838">
    <property type="component" value="Unassembled WGS sequence"/>
</dbReference>
<feature type="compositionally biased region" description="Basic and acidic residues" evidence="7">
    <location>
        <begin position="46"/>
        <end position="64"/>
    </location>
</feature>
<sequence length="454" mass="50822">MEAAKLLSEVESHNPALSSPDQPDWHQDEAQVATELAARVKHSLRPKKDPALSSPDRPDQHQDEAQVAAELAARGKHSLSWEKAYDVGTGLKNMGNSCYLNAALQCLTHTPPLANYLLSREHSRNCCHQGSCVMCAMENHVTQSLLHLKRVIRPSEMLTAAFHKNKQEDAHEFLMFILDAMRTSCLQGSKDLESTSEHSTMIREIFGGSWRSQIKCLRCQETTDILEPFLDITLDIKAAQSVEQALEALVKEEKLCGENAYHCDHCQKKTAASKTLTVQDAPKVLLLVLNRFSEFTGDHKDRKVSYPESLDFQPYVSQSSSDPLVYALYAVLVHNGVTCHSGHYFCYVKAGSGRWYKMDDSHVNSCGVSSVLSEPAYVLFYVQQTALRRNGVDAPMGRVSRNLCTESPVGTSRQRMINRGSPTEAEEPLDLTKKTDTNDFLAQWNMLSDYPSLW</sequence>
<organism evidence="9 10">
    <name type="scientific">Myodes glareolus</name>
    <name type="common">Bank vole</name>
    <name type="synonym">Clethrionomys glareolus</name>
    <dbReference type="NCBI Taxonomy" id="447135"/>
    <lineage>
        <taxon>Eukaryota</taxon>
        <taxon>Metazoa</taxon>
        <taxon>Chordata</taxon>
        <taxon>Craniata</taxon>
        <taxon>Vertebrata</taxon>
        <taxon>Euteleostomi</taxon>
        <taxon>Mammalia</taxon>
        <taxon>Eutheria</taxon>
        <taxon>Euarchontoglires</taxon>
        <taxon>Glires</taxon>
        <taxon>Rodentia</taxon>
        <taxon>Myomorpha</taxon>
        <taxon>Muroidea</taxon>
        <taxon>Cricetidae</taxon>
        <taxon>Arvicolinae</taxon>
        <taxon>Myodes</taxon>
    </lineage>
</organism>
<accession>A0AAW0J842</accession>
<dbReference type="PANTHER" id="PTHR24006">
    <property type="entry name" value="UBIQUITIN CARBOXYL-TERMINAL HYDROLASE"/>
    <property type="match status" value="1"/>
</dbReference>
<keyword evidence="4 6" id="KW-0378">Hydrolase</keyword>
<dbReference type="Gene3D" id="3.90.70.10">
    <property type="entry name" value="Cysteine proteinases"/>
    <property type="match status" value="1"/>
</dbReference>
<dbReference type="GO" id="GO:0004843">
    <property type="term" value="F:cysteine-type deubiquitinase activity"/>
    <property type="evidence" value="ECO:0007669"/>
    <property type="project" value="UniProtKB-UniRule"/>
</dbReference>
<evidence type="ECO:0000256" key="5">
    <source>
        <dbReference type="ARBA" id="ARBA00022807"/>
    </source>
</evidence>
<evidence type="ECO:0000259" key="8">
    <source>
        <dbReference type="PROSITE" id="PS50235"/>
    </source>
</evidence>
<gene>
    <name evidence="9" type="ORF">U0070_025777</name>
</gene>
<dbReference type="FunFam" id="3.90.70.10:FF:000119">
    <property type="entry name" value="Ubiquitin specific peptidase 36"/>
    <property type="match status" value="1"/>
</dbReference>
<dbReference type="CDD" id="cd02661">
    <property type="entry name" value="Peptidase_C19E"/>
    <property type="match status" value="1"/>
</dbReference>
<evidence type="ECO:0000256" key="3">
    <source>
        <dbReference type="ARBA" id="ARBA00022786"/>
    </source>
</evidence>
<dbReference type="InterPro" id="IPR028889">
    <property type="entry name" value="USP"/>
</dbReference>
<comment type="function">
    <text evidence="6">Deubiquitinating enzyme that removes conjugated ubiquitin from specific proteins to regulate different cellular processes.</text>
</comment>
<reference evidence="9 10" key="1">
    <citation type="journal article" date="2023" name="bioRxiv">
        <title>Conserved and derived expression patterns and positive selection on dental genes reveal complex evolutionary context of ever-growing rodent molars.</title>
        <authorList>
            <person name="Calamari Z.T."/>
            <person name="Song A."/>
            <person name="Cohen E."/>
            <person name="Akter M."/>
            <person name="Roy R.D."/>
            <person name="Hallikas O."/>
            <person name="Christensen M.M."/>
            <person name="Li P."/>
            <person name="Marangoni P."/>
            <person name="Jernvall J."/>
            <person name="Klein O.D."/>
        </authorList>
    </citation>
    <scope>NUCLEOTIDE SEQUENCE [LARGE SCALE GENOMIC DNA]</scope>
    <source>
        <strain evidence="9">V071</strain>
    </source>
</reference>
<dbReference type="GO" id="GO:0005829">
    <property type="term" value="C:cytosol"/>
    <property type="evidence" value="ECO:0007669"/>
    <property type="project" value="TreeGrafter"/>
</dbReference>
<dbReference type="PROSITE" id="PS00972">
    <property type="entry name" value="USP_1"/>
    <property type="match status" value="1"/>
</dbReference>
<feature type="region of interest" description="Disordered" evidence="7">
    <location>
        <begin position="1"/>
        <end position="64"/>
    </location>
</feature>
<keyword evidence="10" id="KW-1185">Reference proteome</keyword>
<dbReference type="Pfam" id="PF00443">
    <property type="entry name" value="UCH"/>
    <property type="match status" value="1"/>
</dbReference>
<comment type="caution">
    <text evidence="9">The sequence shown here is derived from an EMBL/GenBank/DDBJ whole genome shotgun (WGS) entry which is preliminary data.</text>
</comment>
<dbReference type="AlphaFoldDB" id="A0AAW0J842"/>
<comment type="similarity">
    <text evidence="6">Belongs to the peptidase C19 family.</text>
</comment>
<dbReference type="EMBL" id="JBBHLL010000055">
    <property type="protein sequence ID" value="KAK7822960.1"/>
    <property type="molecule type" value="Genomic_DNA"/>
</dbReference>
<keyword evidence="5 6" id="KW-0788">Thiol protease</keyword>
<dbReference type="InterPro" id="IPR038765">
    <property type="entry name" value="Papain-like_cys_pep_sf"/>
</dbReference>
<evidence type="ECO:0000256" key="4">
    <source>
        <dbReference type="ARBA" id="ARBA00022801"/>
    </source>
</evidence>
<dbReference type="SUPFAM" id="SSF54001">
    <property type="entry name" value="Cysteine proteinases"/>
    <property type="match status" value="1"/>
</dbReference>
<dbReference type="PROSITE" id="PS00973">
    <property type="entry name" value="USP_2"/>
    <property type="match status" value="1"/>
</dbReference>
<name>A0AAW0J842_MYOGA</name>
<dbReference type="PROSITE" id="PS50235">
    <property type="entry name" value="USP_3"/>
    <property type="match status" value="1"/>
</dbReference>
<evidence type="ECO:0000256" key="6">
    <source>
        <dbReference type="RuleBase" id="RU366025"/>
    </source>
</evidence>
<dbReference type="InterPro" id="IPR050164">
    <property type="entry name" value="Peptidase_C19"/>
</dbReference>
<evidence type="ECO:0000256" key="7">
    <source>
        <dbReference type="SAM" id="MobiDB-lite"/>
    </source>
</evidence>
<dbReference type="InterPro" id="IPR001394">
    <property type="entry name" value="Peptidase_C19_UCH"/>
</dbReference>
<dbReference type="PANTHER" id="PTHR24006:SF651">
    <property type="entry name" value="INACTIVE UBIQUITIN CARBOXYL-TERMINAL HYDROLASE 17-LIKE PROTEIN 4-RELATED"/>
    <property type="match status" value="1"/>
</dbReference>